<feature type="region of interest" description="Disordered" evidence="1">
    <location>
        <begin position="66"/>
        <end position="85"/>
    </location>
</feature>
<feature type="region of interest" description="Disordered" evidence="1">
    <location>
        <begin position="1"/>
        <end position="27"/>
    </location>
</feature>
<dbReference type="EMBL" id="VOGW01000105">
    <property type="protein sequence ID" value="TWV43452.1"/>
    <property type="molecule type" value="Genomic_DNA"/>
</dbReference>
<sequence length="326" mass="34912">MPENPPRHRRRSRGEQRRRRKARRRRRTWAVTTAVVLSGAITGYAVARPHSGPSHTRAEPRALRATSAYASVSPSPSASPVPEPMSLESALAPVTDLFGDNEMSVAVQDTASGKRAAFGDDTFDTASIVKVDILATLLLQAQDAGRRLTARERGYAAEMIENSDNDSTSALWTEIGSAQGLDAANRRLGLTQTRGGDGTVWGVTQTTAQDQVRLLQNVFGDPSPLSSASRAYIQDLMGHVAVDQAWGVSAAADDDSPTALKNGWLQRSRTRTWDVNSIGRIERDGRVYLLAVLLNGCSTEEVGIELVEQASVAAVTAFADAVTGSG</sequence>
<evidence type="ECO:0000256" key="1">
    <source>
        <dbReference type="SAM" id="MobiDB-lite"/>
    </source>
</evidence>
<dbReference type="InterPro" id="IPR000871">
    <property type="entry name" value="Beta-lactam_class-A"/>
</dbReference>
<dbReference type="Proteomes" id="UP000320481">
    <property type="component" value="Unassembled WGS sequence"/>
</dbReference>
<organism evidence="3 4">
    <name type="scientific">Streptomyces misionensis</name>
    <dbReference type="NCBI Taxonomy" id="67331"/>
    <lineage>
        <taxon>Bacteria</taxon>
        <taxon>Bacillati</taxon>
        <taxon>Actinomycetota</taxon>
        <taxon>Actinomycetes</taxon>
        <taxon>Kitasatosporales</taxon>
        <taxon>Streptomycetaceae</taxon>
        <taxon>Streptomyces</taxon>
    </lineage>
</organism>
<reference evidence="3" key="1">
    <citation type="journal article" date="2019" name="Microbiol. Resour. Announc.">
        <title>Draft Genomic Sequences of Streptomyces misionensis and Streptomyces albidoflavus, bacteria applied for phytopathogen biocontrol.</title>
        <authorList>
            <person name="Pylro V."/>
            <person name="Dias A."/>
            <person name="Andreote F."/>
            <person name="Varani A."/>
            <person name="Andreote C."/>
            <person name="Bernardo E."/>
            <person name="Martins T."/>
        </authorList>
    </citation>
    <scope>NUCLEOTIDE SEQUENCE [LARGE SCALE GENOMIC DNA]</scope>
    <source>
        <strain evidence="3">66</strain>
    </source>
</reference>
<name>A0A5C6JRU5_9ACTN</name>
<evidence type="ECO:0000259" key="2">
    <source>
        <dbReference type="Pfam" id="PF13354"/>
    </source>
</evidence>
<evidence type="ECO:0000313" key="3">
    <source>
        <dbReference type="EMBL" id="TWV43452.1"/>
    </source>
</evidence>
<feature type="compositionally biased region" description="Basic residues" evidence="1">
    <location>
        <begin position="7"/>
        <end position="27"/>
    </location>
</feature>
<dbReference type="Pfam" id="PF13354">
    <property type="entry name" value="Beta-lactamase2"/>
    <property type="match status" value="1"/>
</dbReference>
<dbReference type="SUPFAM" id="SSF56601">
    <property type="entry name" value="beta-lactamase/transpeptidase-like"/>
    <property type="match status" value="1"/>
</dbReference>
<gene>
    <name evidence="3" type="ORF">FRZ03_19025</name>
</gene>
<feature type="compositionally biased region" description="Low complexity" evidence="1">
    <location>
        <begin position="66"/>
        <end position="76"/>
    </location>
</feature>
<dbReference type="InterPro" id="IPR012338">
    <property type="entry name" value="Beta-lactam/transpept-like"/>
</dbReference>
<evidence type="ECO:0000313" key="4">
    <source>
        <dbReference type="Proteomes" id="UP000320481"/>
    </source>
</evidence>
<accession>A0A5C6JRU5</accession>
<comment type="caution">
    <text evidence="3">The sequence shown here is derived from an EMBL/GenBank/DDBJ whole genome shotgun (WGS) entry which is preliminary data.</text>
</comment>
<feature type="domain" description="Beta-lactamase class A catalytic" evidence="2">
    <location>
        <begin position="156"/>
        <end position="293"/>
    </location>
</feature>
<dbReference type="GO" id="GO:0008800">
    <property type="term" value="F:beta-lactamase activity"/>
    <property type="evidence" value="ECO:0007669"/>
    <property type="project" value="InterPro"/>
</dbReference>
<keyword evidence="3" id="KW-0378">Hydrolase</keyword>
<keyword evidence="4" id="KW-1185">Reference proteome</keyword>
<dbReference type="Gene3D" id="3.40.710.10">
    <property type="entry name" value="DD-peptidase/beta-lactamase superfamily"/>
    <property type="match status" value="1"/>
</dbReference>
<dbReference type="GO" id="GO:0046677">
    <property type="term" value="P:response to antibiotic"/>
    <property type="evidence" value="ECO:0007669"/>
    <property type="project" value="InterPro"/>
</dbReference>
<protein>
    <submittedName>
        <fullName evidence="3">Serine hydrolase</fullName>
    </submittedName>
</protein>
<proteinExistence type="predicted"/>
<dbReference type="PANTHER" id="PTHR35333">
    <property type="entry name" value="BETA-LACTAMASE"/>
    <property type="match status" value="1"/>
</dbReference>
<dbReference type="PANTHER" id="PTHR35333:SF3">
    <property type="entry name" value="BETA-LACTAMASE-TYPE TRANSPEPTIDASE FOLD CONTAINING PROTEIN"/>
    <property type="match status" value="1"/>
</dbReference>
<dbReference type="AlphaFoldDB" id="A0A5C6JRU5"/>
<dbReference type="InterPro" id="IPR045155">
    <property type="entry name" value="Beta-lactam_cat"/>
</dbReference>
<dbReference type="GO" id="GO:0030655">
    <property type="term" value="P:beta-lactam antibiotic catabolic process"/>
    <property type="evidence" value="ECO:0007669"/>
    <property type="project" value="InterPro"/>
</dbReference>